<sequence length="420" mass="49029">MEDTITPNISIALYRYLCQHIVGSEDHVKTIRLMNAVRDNVISNTIFTVITSGSFGEGLEMRGSDLDTMFVFKCFQVFENGYPHINQYKTYFSLDRDDVKPGFTQLRLEYISDQKKMESYEKYNGRYYLSNATFKQQFVSDLANKIHGPCISDKNGLTDNACCIHCKTWVSPAVQWITRIVLGSALVESHIFIYRNGMAQNVFCQQSSIKYIYAYFMSKWCNENAQVKQVDHTIRNNKYQYNQYNQYKYCLCTLLTNIYHDAISGWLMVASLFYKTKQYVKALRIIVYSLSKCTQEKLYRGMTMSDIHYQLLKQPSSHKKSLIYLQKEMFVDYIEFNMKSTLIPDELKTVNSNSKHCYPSTAYAHFLKFLCHYHLNDVRQCQDSLISLELVIEENFLIADMVSKARANTLFRIALQLFGD</sequence>
<dbReference type="AlphaFoldDB" id="A0A6J8DGX0"/>
<evidence type="ECO:0000313" key="1">
    <source>
        <dbReference type="EMBL" id="CAC5406354.1"/>
    </source>
</evidence>
<organism evidence="1 2">
    <name type="scientific">Mytilus coruscus</name>
    <name type="common">Sea mussel</name>
    <dbReference type="NCBI Taxonomy" id="42192"/>
    <lineage>
        <taxon>Eukaryota</taxon>
        <taxon>Metazoa</taxon>
        <taxon>Spiralia</taxon>
        <taxon>Lophotrochozoa</taxon>
        <taxon>Mollusca</taxon>
        <taxon>Bivalvia</taxon>
        <taxon>Autobranchia</taxon>
        <taxon>Pteriomorphia</taxon>
        <taxon>Mytilida</taxon>
        <taxon>Mytiloidea</taxon>
        <taxon>Mytilidae</taxon>
        <taxon>Mytilinae</taxon>
        <taxon>Mytilus</taxon>
    </lineage>
</organism>
<keyword evidence="2" id="KW-1185">Reference proteome</keyword>
<accession>A0A6J8DGX0</accession>
<proteinExistence type="predicted"/>
<evidence type="ECO:0000313" key="2">
    <source>
        <dbReference type="Proteomes" id="UP000507470"/>
    </source>
</evidence>
<dbReference type="EMBL" id="CACVKT020007206">
    <property type="protein sequence ID" value="CAC5406354.1"/>
    <property type="molecule type" value="Genomic_DNA"/>
</dbReference>
<protein>
    <submittedName>
        <fullName evidence="1">Uncharacterized protein</fullName>
    </submittedName>
</protein>
<dbReference type="Proteomes" id="UP000507470">
    <property type="component" value="Unassembled WGS sequence"/>
</dbReference>
<gene>
    <name evidence="1" type="ORF">MCOR_39936</name>
</gene>
<name>A0A6J8DGX0_MYTCO</name>
<dbReference type="OrthoDB" id="6132741at2759"/>
<reference evidence="1 2" key="1">
    <citation type="submission" date="2020-06" db="EMBL/GenBank/DDBJ databases">
        <authorList>
            <person name="Li R."/>
            <person name="Bekaert M."/>
        </authorList>
    </citation>
    <scope>NUCLEOTIDE SEQUENCE [LARGE SCALE GENOMIC DNA]</scope>
    <source>
        <strain evidence="2">wild</strain>
    </source>
</reference>